<dbReference type="SUPFAM" id="SSF57716">
    <property type="entry name" value="Glucocorticoid receptor-like (DNA-binding domain)"/>
    <property type="match status" value="1"/>
</dbReference>
<feature type="binding site" evidence="3">
    <location>
        <position position="12"/>
    </location>
    <ligand>
        <name>Zn(2+)</name>
        <dbReference type="ChEBI" id="CHEBI:29105"/>
    </ligand>
</feature>
<keyword evidence="1 3" id="KW-0479">Metal-binding</keyword>
<gene>
    <name evidence="3" type="primary">yacG</name>
    <name evidence="4" type="ORF">Metal_2502</name>
</gene>
<feature type="binding site" evidence="3">
    <location>
        <position position="31"/>
    </location>
    <ligand>
        <name>Zn(2+)</name>
        <dbReference type="ChEBI" id="CHEBI:29105"/>
    </ligand>
</feature>
<evidence type="ECO:0000313" key="5">
    <source>
        <dbReference type="Proteomes" id="UP000005090"/>
    </source>
</evidence>
<dbReference type="Pfam" id="PF03884">
    <property type="entry name" value="YacG"/>
    <property type="match status" value="1"/>
</dbReference>
<dbReference type="GO" id="GO:0008270">
    <property type="term" value="F:zinc ion binding"/>
    <property type="evidence" value="ECO:0007669"/>
    <property type="project" value="UniProtKB-UniRule"/>
</dbReference>
<keyword evidence="5" id="KW-1185">Reference proteome</keyword>
<dbReference type="HOGENOM" id="CLU_178280_1_2_6"/>
<dbReference type="RefSeq" id="WP_005372730.1">
    <property type="nucleotide sequence ID" value="NZ_CM001475.1"/>
</dbReference>
<dbReference type="PANTHER" id="PTHR36150">
    <property type="entry name" value="DNA GYRASE INHIBITOR YACG"/>
    <property type="match status" value="1"/>
</dbReference>
<accession>H8GI77</accession>
<comment type="subunit">
    <text evidence="3">Interacts with GyrB.</text>
</comment>
<dbReference type="PANTHER" id="PTHR36150:SF1">
    <property type="entry name" value="DNA GYRASE INHIBITOR YACG"/>
    <property type="match status" value="1"/>
</dbReference>
<dbReference type="AlphaFoldDB" id="H8GI77"/>
<evidence type="ECO:0000256" key="2">
    <source>
        <dbReference type="ARBA" id="ARBA00022833"/>
    </source>
</evidence>
<comment type="similarity">
    <text evidence="3">Belongs to the DNA gyrase inhibitor YacG family.</text>
</comment>
<evidence type="ECO:0000256" key="1">
    <source>
        <dbReference type="ARBA" id="ARBA00022723"/>
    </source>
</evidence>
<dbReference type="InterPro" id="IPR013088">
    <property type="entry name" value="Znf_NHR/GATA"/>
</dbReference>
<dbReference type="Gene3D" id="3.30.50.10">
    <property type="entry name" value="Erythroid Transcription Factor GATA-1, subunit A"/>
    <property type="match status" value="1"/>
</dbReference>
<comment type="function">
    <text evidence="3">Inhibits all the catalytic activities of DNA gyrase by preventing its interaction with DNA. Acts by binding directly to the C-terminal domain of GyrB, which probably disrupts DNA binding by the gyrase.</text>
</comment>
<organism evidence="4 5">
    <name type="scientific">Methylomicrobium album BG8</name>
    <dbReference type="NCBI Taxonomy" id="686340"/>
    <lineage>
        <taxon>Bacteria</taxon>
        <taxon>Pseudomonadati</taxon>
        <taxon>Pseudomonadota</taxon>
        <taxon>Gammaproteobacteria</taxon>
        <taxon>Methylococcales</taxon>
        <taxon>Methylococcaceae</taxon>
        <taxon>Methylomicrobium</taxon>
    </lineage>
</organism>
<dbReference type="eggNOG" id="COG3024">
    <property type="taxonomic scope" value="Bacteria"/>
</dbReference>
<proteinExistence type="inferred from homology"/>
<evidence type="ECO:0000313" key="4">
    <source>
        <dbReference type="EMBL" id="EIC30221.1"/>
    </source>
</evidence>
<dbReference type="GO" id="GO:0006355">
    <property type="term" value="P:regulation of DNA-templated transcription"/>
    <property type="evidence" value="ECO:0007669"/>
    <property type="project" value="InterPro"/>
</dbReference>
<keyword evidence="2 3" id="KW-0862">Zinc</keyword>
<comment type="cofactor">
    <cofactor evidence="3">
        <name>Zn(2+)</name>
        <dbReference type="ChEBI" id="CHEBI:29105"/>
    </cofactor>
    <text evidence="3">Binds 1 zinc ion.</text>
</comment>
<sequence length="67" mass="7681">MPEKQVALKVKCPVCQRPLEWTADYPFRPFCSERCKLIDLGAWAAEENRISEELPDSGDTEDGLPYH</sequence>
<feature type="binding site" evidence="3">
    <location>
        <position position="35"/>
    </location>
    <ligand>
        <name>Zn(2+)</name>
        <dbReference type="ChEBI" id="CHEBI:29105"/>
    </ligand>
</feature>
<name>H8GI77_METAL</name>
<dbReference type="GO" id="GO:0008657">
    <property type="term" value="F:DNA topoisomerase type II (double strand cut, ATP-hydrolyzing) inhibitor activity"/>
    <property type="evidence" value="ECO:0007669"/>
    <property type="project" value="UniProtKB-UniRule"/>
</dbReference>
<dbReference type="HAMAP" id="MF_00649">
    <property type="entry name" value="DNA_gyrase_inhibitor_YacG"/>
    <property type="match status" value="1"/>
</dbReference>
<dbReference type="STRING" id="686340.Metal_2502"/>
<protein>
    <recommendedName>
        <fullName evidence="3">DNA gyrase inhibitor YacG</fullName>
    </recommendedName>
</protein>
<dbReference type="EMBL" id="CM001475">
    <property type="protein sequence ID" value="EIC30221.1"/>
    <property type="molecule type" value="Genomic_DNA"/>
</dbReference>
<dbReference type="NCBIfam" id="NF001638">
    <property type="entry name" value="PRK00418.1"/>
    <property type="match status" value="1"/>
</dbReference>
<evidence type="ECO:0000256" key="3">
    <source>
        <dbReference type="HAMAP-Rule" id="MF_00649"/>
    </source>
</evidence>
<feature type="binding site" evidence="3">
    <location>
        <position position="15"/>
    </location>
    <ligand>
        <name>Zn(2+)</name>
        <dbReference type="ChEBI" id="CHEBI:29105"/>
    </ligand>
</feature>
<dbReference type="Proteomes" id="UP000005090">
    <property type="component" value="Chromosome"/>
</dbReference>
<reference evidence="4 5" key="1">
    <citation type="journal article" date="2013" name="Genome Announc.">
        <title>Genome Sequence of the Obligate Gammaproteobacterial Methanotroph Methylomicrobium album Strain BG8.</title>
        <authorList>
            <person name="Kits K.D."/>
            <person name="Kalyuzhnaya M.G."/>
            <person name="Klotz M.G."/>
            <person name="Jetten M.S."/>
            <person name="Op den Camp H.J."/>
            <person name="Vuilleumier S."/>
            <person name="Bringel F."/>
            <person name="Dispirito A.A."/>
            <person name="Murrell J.C."/>
            <person name="Bruce D."/>
            <person name="Cheng J.F."/>
            <person name="Copeland A."/>
            <person name="Goodwin L."/>
            <person name="Hauser L."/>
            <person name="Lajus A."/>
            <person name="Land M.L."/>
            <person name="Lapidus A."/>
            <person name="Lucas S."/>
            <person name="Medigue C."/>
            <person name="Pitluck S."/>
            <person name="Woyke T."/>
            <person name="Zeytun A."/>
            <person name="Stein L.Y."/>
        </authorList>
    </citation>
    <scope>NUCLEOTIDE SEQUENCE [LARGE SCALE GENOMIC DNA]</scope>
    <source>
        <strain evidence="4 5">BG8</strain>
    </source>
</reference>
<dbReference type="InterPro" id="IPR005584">
    <property type="entry name" value="DNA_gyrase_inhibitor_YacG"/>
</dbReference>